<dbReference type="Proteomes" id="UP000325780">
    <property type="component" value="Unassembled WGS sequence"/>
</dbReference>
<name>A0A5N6U241_ASPAV</name>
<dbReference type="SUPFAM" id="SSF53850">
    <property type="entry name" value="Periplasmic binding protein-like II"/>
    <property type="match status" value="1"/>
</dbReference>
<evidence type="ECO:0000259" key="3">
    <source>
        <dbReference type="Pfam" id="PF12849"/>
    </source>
</evidence>
<dbReference type="PANTHER" id="PTHR37945:SF1">
    <property type="entry name" value="EXTRACELLULAR TUNGSTATE BINDING PROTEIN"/>
    <property type="match status" value="1"/>
</dbReference>
<organism evidence="4 5">
    <name type="scientific">Aspergillus avenaceus</name>
    <dbReference type="NCBI Taxonomy" id="36643"/>
    <lineage>
        <taxon>Eukaryota</taxon>
        <taxon>Fungi</taxon>
        <taxon>Dikarya</taxon>
        <taxon>Ascomycota</taxon>
        <taxon>Pezizomycotina</taxon>
        <taxon>Eurotiomycetes</taxon>
        <taxon>Eurotiomycetidae</taxon>
        <taxon>Eurotiales</taxon>
        <taxon>Aspergillaceae</taxon>
        <taxon>Aspergillus</taxon>
        <taxon>Aspergillus subgen. Circumdati</taxon>
    </lineage>
</organism>
<protein>
    <recommendedName>
        <fullName evidence="3">PBP domain-containing protein</fullName>
    </recommendedName>
</protein>
<evidence type="ECO:0000313" key="4">
    <source>
        <dbReference type="EMBL" id="KAE8152638.1"/>
    </source>
</evidence>
<feature type="domain" description="PBP" evidence="3">
    <location>
        <begin position="83"/>
        <end position="310"/>
    </location>
</feature>
<dbReference type="Gene3D" id="3.40.190.10">
    <property type="entry name" value="Periplasmic binding protein-like II"/>
    <property type="match status" value="2"/>
</dbReference>
<sequence>MRFIATSLALWATLTAAAPSSEITEKAKKYEAEYTGKCGDKNHGKIALRIGNGGAGQSGLVGALADAFIDHKVPDCHDTGNLFKVAWVKGDTTETINNLKNKDIDIGITYHEVAEQNAITGGIAKGCQYKNDSLAPCFNDCDGAVEKPCRTFRDHFYLVGPKSNPAEIDSEEDDIVNTFRKIYETGERGETKFLSRFDKSATNIIDSKMWIDIGQVPWAKSPAKWYYKFSKYPLEALTKAIKKKYYTITDRGTYLTLKSQNEKLTNRTVIYQTGEKHEKLLNPADIITLNDDAESAKMIKEFVEWVHSPEGQNVIWNYTAKDSKPKYCLYKGFDDNSVPPNRDCEWELNGSVPGSLPGDEREREDL</sequence>
<evidence type="ECO:0000256" key="2">
    <source>
        <dbReference type="SAM" id="SignalP"/>
    </source>
</evidence>
<evidence type="ECO:0000256" key="1">
    <source>
        <dbReference type="SAM" id="MobiDB-lite"/>
    </source>
</evidence>
<reference evidence="4 5" key="1">
    <citation type="submission" date="2019-04" db="EMBL/GenBank/DDBJ databases">
        <title>Friends and foes A comparative genomics study of 23 Aspergillus species from section Flavi.</title>
        <authorList>
            <consortium name="DOE Joint Genome Institute"/>
            <person name="Kjaerbolling I."/>
            <person name="Vesth T."/>
            <person name="Frisvad J.C."/>
            <person name="Nybo J.L."/>
            <person name="Theobald S."/>
            <person name="Kildgaard S."/>
            <person name="Isbrandt T."/>
            <person name="Kuo A."/>
            <person name="Sato A."/>
            <person name="Lyhne E.K."/>
            <person name="Kogle M.E."/>
            <person name="Wiebenga A."/>
            <person name="Kun R.S."/>
            <person name="Lubbers R.J."/>
            <person name="Makela M.R."/>
            <person name="Barry K."/>
            <person name="Chovatia M."/>
            <person name="Clum A."/>
            <person name="Daum C."/>
            <person name="Haridas S."/>
            <person name="He G."/>
            <person name="LaButti K."/>
            <person name="Lipzen A."/>
            <person name="Mondo S."/>
            <person name="Riley R."/>
            <person name="Salamov A."/>
            <person name="Simmons B.A."/>
            <person name="Magnuson J.K."/>
            <person name="Henrissat B."/>
            <person name="Mortensen U.H."/>
            <person name="Larsen T.O."/>
            <person name="Devries R.P."/>
            <person name="Grigoriev I.V."/>
            <person name="Machida M."/>
            <person name="Baker S.E."/>
            <person name="Andersen M.R."/>
        </authorList>
    </citation>
    <scope>NUCLEOTIDE SEQUENCE [LARGE SCALE GENOMIC DNA]</scope>
    <source>
        <strain evidence="4 5">IBT 18842</strain>
    </source>
</reference>
<gene>
    <name evidence="4" type="ORF">BDV25DRAFT_150787</name>
</gene>
<feature type="region of interest" description="Disordered" evidence="1">
    <location>
        <begin position="346"/>
        <end position="366"/>
    </location>
</feature>
<evidence type="ECO:0000313" key="5">
    <source>
        <dbReference type="Proteomes" id="UP000325780"/>
    </source>
</evidence>
<dbReference type="AlphaFoldDB" id="A0A5N6U241"/>
<dbReference type="InterPro" id="IPR024370">
    <property type="entry name" value="PBP_domain"/>
</dbReference>
<dbReference type="EMBL" id="ML742050">
    <property type="protein sequence ID" value="KAE8152638.1"/>
    <property type="molecule type" value="Genomic_DNA"/>
</dbReference>
<keyword evidence="2" id="KW-0732">Signal</keyword>
<dbReference type="Pfam" id="PF12849">
    <property type="entry name" value="PBP_like_2"/>
    <property type="match status" value="1"/>
</dbReference>
<dbReference type="InterPro" id="IPR052738">
    <property type="entry name" value="ABC-Tungstate_binding"/>
</dbReference>
<feature type="chain" id="PRO_5025011537" description="PBP domain-containing protein" evidence="2">
    <location>
        <begin position="18"/>
        <end position="366"/>
    </location>
</feature>
<keyword evidence="5" id="KW-1185">Reference proteome</keyword>
<proteinExistence type="predicted"/>
<accession>A0A5N6U241</accession>
<feature type="signal peptide" evidence="2">
    <location>
        <begin position="1"/>
        <end position="17"/>
    </location>
</feature>
<dbReference type="PANTHER" id="PTHR37945">
    <property type="entry name" value="EXTRACELLULAR TUNGSTATE BINDING PROTEIN"/>
    <property type="match status" value="1"/>
</dbReference>
<dbReference type="OrthoDB" id="10260248at2759"/>